<evidence type="ECO:0000313" key="8">
    <source>
        <dbReference type="Proteomes" id="UP000242457"/>
    </source>
</evidence>
<accession>A0A2A3EJH7</accession>
<feature type="domain" description="Phospholipid/glycerol acyltransferase" evidence="6">
    <location>
        <begin position="350"/>
        <end position="476"/>
    </location>
</feature>
<feature type="transmembrane region" description="Helical" evidence="5">
    <location>
        <begin position="6"/>
        <end position="25"/>
    </location>
</feature>
<keyword evidence="8" id="KW-1185">Reference proteome</keyword>
<feature type="transmembrane region" description="Helical" evidence="5">
    <location>
        <begin position="574"/>
        <end position="594"/>
    </location>
</feature>
<reference evidence="7 8" key="1">
    <citation type="submission" date="2014-07" db="EMBL/GenBank/DDBJ databases">
        <title>Genomic and transcriptomic analysis on Apis cerana provide comprehensive insights into honey bee biology.</title>
        <authorList>
            <person name="Diao Q."/>
            <person name="Sun L."/>
            <person name="Zheng H."/>
            <person name="Zheng H."/>
            <person name="Xu S."/>
            <person name="Wang S."/>
            <person name="Zeng Z."/>
            <person name="Hu F."/>
            <person name="Su S."/>
            <person name="Wu J."/>
        </authorList>
    </citation>
    <scope>NUCLEOTIDE SEQUENCE [LARGE SCALE GENOMIC DNA]</scope>
    <source>
        <tissue evidence="7">Pupae without intestine</tissue>
    </source>
</reference>
<comment type="similarity">
    <text evidence="1">Belongs to the 1-acyl-sn-glycerol-3-phosphate acyltransferase family.</text>
</comment>
<dbReference type="AlphaFoldDB" id="A0A2A3EJH7"/>
<dbReference type="InterPro" id="IPR032098">
    <property type="entry name" value="Acyltransf_C"/>
</dbReference>
<dbReference type="Pfam" id="PF21033">
    <property type="entry name" value="RMD1-3"/>
    <property type="match status" value="1"/>
</dbReference>
<keyword evidence="4" id="KW-0175">Coiled coil</keyword>
<dbReference type="InterPro" id="IPR002123">
    <property type="entry name" value="Plipid/glycerol_acylTrfase"/>
</dbReference>
<sequence length="640" mass="75101">MHNNLIAAAIGVTVGVISAASIFIYRKILANQQYSTTISDLDAANKKIDELQSELEALRLQLRQQKKKKKISRKFSSNDSTYTVIDNDTDIDIGDDEFYDCSDGESVVSDNDLRISEELNQLDIILKEIDEQVNNEFDVKIYYTLKTLVKSHQDNVEVIWRFARASYYHAEAQTDKNFRRIIILEGIQECERIIENRNPDLYKWYAILIGLNGDYLSMADQIKNGVVFKNYIIMALEICPDDSELHYLLGRFKYEIANLSWIEKKVAATLFTEIPSASYEEALDCFKTAIKFEDKNPHIQLYISKCYIALNEYSCAIDSLKKILDKPILTIDDEKVHTEARDHISPNESAVLVMNHRTRVDWNFLWAAMYQACLPNVATHRLKFVLKDPIRHIPGPGWIMQMNGFLYITRRWEEDQNRLSRTLDYLIALDRRFQLLIFPEGTDLTKNSKEKSNKYAMQHVLPQYSFILHPKTTGFSYLVRHLQQAKYLNAVYDLTIAYPDYIPQSELDLMKGKLPNEVHFHIERIPSWNMPTDDLTLRQWLQERWFNKEQILKQFYKKKSFSAKIWPLTKLHPLHIAFSFWSILTGCTILLLIISPVFQLWTLIHSAFFIALSFFTTGFNQLEMGWYWRWKMHFLTKKYS</sequence>
<evidence type="ECO:0000313" key="7">
    <source>
        <dbReference type="EMBL" id="PBC31336.1"/>
    </source>
</evidence>
<dbReference type="InterPro" id="IPR049039">
    <property type="entry name" value="RMD1-3_a_helical_rpt"/>
</dbReference>
<dbReference type="Gene3D" id="1.25.40.10">
    <property type="entry name" value="Tetratricopeptide repeat domain"/>
    <property type="match status" value="1"/>
</dbReference>
<name>A0A2A3EJH7_APICC</name>
<keyword evidence="3 7" id="KW-0012">Acyltransferase</keyword>
<dbReference type="Pfam" id="PF16076">
    <property type="entry name" value="Acyltransf_C"/>
    <property type="match status" value="1"/>
</dbReference>
<gene>
    <name evidence="7" type="ORF">APICC_02444</name>
</gene>
<dbReference type="CDD" id="cd07990">
    <property type="entry name" value="LPLAT_LCLAT1-like"/>
    <property type="match status" value="1"/>
</dbReference>
<dbReference type="SMART" id="SM00563">
    <property type="entry name" value="PlsC"/>
    <property type="match status" value="1"/>
</dbReference>
<dbReference type="EMBL" id="KZ288238">
    <property type="protein sequence ID" value="PBC31336.1"/>
    <property type="molecule type" value="Genomic_DNA"/>
</dbReference>
<protein>
    <submittedName>
        <fullName evidence="7">Lysocardiolipin acyltransferase</fullName>
    </submittedName>
</protein>
<dbReference type="Proteomes" id="UP000242457">
    <property type="component" value="Unassembled WGS sequence"/>
</dbReference>
<dbReference type="GO" id="GO:0016746">
    <property type="term" value="F:acyltransferase activity"/>
    <property type="evidence" value="ECO:0007669"/>
    <property type="project" value="UniProtKB-KW"/>
</dbReference>
<dbReference type="STRING" id="94128.A0A2A3EJH7"/>
<dbReference type="OrthoDB" id="186786at2759"/>
<dbReference type="GO" id="GO:0036149">
    <property type="term" value="P:phosphatidylinositol acyl-chain remodeling"/>
    <property type="evidence" value="ECO:0007669"/>
    <property type="project" value="TreeGrafter"/>
</dbReference>
<evidence type="ECO:0000256" key="5">
    <source>
        <dbReference type="SAM" id="Phobius"/>
    </source>
</evidence>
<dbReference type="SUPFAM" id="SSF69593">
    <property type="entry name" value="Glycerol-3-phosphate (1)-acyltransferase"/>
    <property type="match status" value="1"/>
</dbReference>
<keyword evidence="5" id="KW-0472">Membrane</keyword>
<feature type="coiled-coil region" evidence="4">
    <location>
        <begin position="34"/>
        <end position="68"/>
    </location>
</feature>
<dbReference type="GO" id="GO:0005783">
    <property type="term" value="C:endoplasmic reticulum"/>
    <property type="evidence" value="ECO:0007669"/>
    <property type="project" value="TreeGrafter"/>
</dbReference>
<keyword evidence="5" id="KW-0812">Transmembrane</keyword>
<evidence type="ECO:0000259" key="6">
    <source>
        <dbReference type="SMART" id="SM00563"/>
    </source>
</evidence>
<dbReference type="SUPFAM" id="SSF48452">
    <property type="entry name" value="TPR-like"/>
    <property type="match status" value="1"/>
</dbReference>
<keyword evidence="2 7" id="KW-0808">Transferase</keyword>
<dbReference type="PANTHER" id="PTHR10983:SF16">
    <property type="entry name" value="LYSOCARDIOLIPIN ACYLTRANSFERASE 1"/>
    <property type="match status" value="1"/>
</dbReference>
<evidence type="ECO:0000256" key="3">
    <source>
        <dbReference type="ARBA" id="ARBA00023315"/>
    </source>
</evidence>
<dbReference type="InterPro" id="IPR011990">
    <property type="entry name" value="TPR-like_helical_dom_sf"/>
</dbReference>
<evidence type="ECO:0000256" key="4">
    <source>
        <dbReference type="SAM" id="Coils"/>
    </source>
</evidence>
<evidence type="ECO:0000256" key="2">
    <source>
        <dbReference type="ARBA" id="ARBA00022679"/>
    </source>
</evidence>
<dbReference type="PANTHER" id="PTHR10983">
    <property type="entry name" value="1-ACYLGLYCEROL-3-PHOSPHATE ACYLTRANSFERASE-RELATED"/>
    <property type="match status" value="1"/>
</dbReference>
<feature type="transmembrane region" description="Helical" evidence="5">
    <location>
        <begin position="600"/>
        <end position="622"/>
    </location>
</feature>
<organism evidence="7 8">
    <name type="scientific">Apis cerana cerana</name>
    <name type="common">Oriental honeybee</name>
    <dbReference type="NCBI Taxonomy" id="94128"/>
    <lineage>
        <taxon>Eukaryota</taxon>
        <taxon>Metazoa</taxon>
        <taxon>Ecdysozoa</taxon>
        <taxon>Arthropoda</taxon>
        <taxon>Hexapoda</taxon>
        <taxon>Insecta</taxon>
        <taxon>Pterygota</taxon>
        <taxon>Neoptera</taxon>
        <taxon>Endopterygota</taxon>
        <taxon>Hymenoptera</taxon>
        <taxon>Apocrita</taxon>
        <taxon>Aculeata</taxon>
        <taxon>Apoidea</taxon>
        <taxon>Anthophila</taxon>
        <taxon>Apidae</taxon>
        <taxon>Apis</taxon>
    </lineage>
</organism>
<proteinExistence type="inferred from homology"/>
<evidence type="ECO:0000256" key="1">
    <source>
        <dbReference type="ARBA" id="ARBA00008655"/>
    </source>
</evidence>
<keyword evidence="5" id="KW-1133">Transmembrane helix</keyword>